<reference evidence="2" key="1">
    <citation type="submission" date="2017-09" db="EMBL/GenBank/DDBJ databases">
        <title>Depth-based differentiation of microbial function through sediment-hosted aquifers and enrichment of novel symbionts in the deep terrestrial subsurface.</title>
        <authorList>
            <person name="Probst A.J."/>
            <person name="Ladd B."/>
            <person name="Jarett J.K."/>
            <person name="Geller-Mcgrath D.E."/>
            <person name="Sieber C.M.K."/>
            <person name="Emerson J.B."/>
            <person name="Anantharaman K."/>
            <person name="Thomas B.C."/>
            <person name="Malmstrom R."/>
            <person name="Stieglmeier M."/>
            <person name="Klingl A."/>
            <person name="Woyke T."/>
            <person name="Ryan C.M."/>
            <person name="Banfield J.F."/>
        </authorList>
    </citation>
    <scope>NUCLEOTIDE SEQUENCE [LARGE SCALE GENOMIC DNA]</scope>
</reference>
<evidence type="ECO:0000313" key="2">
    <source>
        <dbReference type="Proteomes" id="UP000228547"/>
    </source>
</evidence>
<dbReference type="Proteomes" id="UP000228547">
    <property type="component" value="Unassembled WGS sequence"/>
</dbReference>
<dbReference type="EMBL" id="PFOY01000024">
    <property type="protein sequence ID" value="PIZ87250.1"/>
    <property type="molecule type" value="Genomic_DNA"/>
</dbReference>
<sequence>MNSETRNCQNCKQDFTIDSEDFNFYEKIKVPPPTFCSLCRLERRAVYRNERKLFKVKDFLTGKDIFSLYPAEGGKKSVTQEEWFSDALDNIEYGRNYDFSKSFSEQLFELDKEVPIFPLRVEFMVNSPYCANATALKNCYLCFNSNNAENCMYGNATDFSKDCVDNSHINHCERCYECFWMENCYQCYFIIMSADSHNLWFCRDCMGCNDCFGCVNLRKSSYCIFNKQYTKNEYFKIVERIKLYMDEMPFVDKKENILLPILCHDCRFERRIKDRLKMQLYERTCMCAGKMDKTGIYKNTIKHFHGDELCGEKFKIGYNPDSKEIVYCEKCYQQEVY</sequence>
<organism evidence="1 2">
    <name type="scientific">Candidatus Nomurabacteria bacterium CG_4_10_14_0_2_um_filter_30_12</name>
    <dbReference type="NCBI Taxonomy" id="1974727"/>
    <lineage>
        <taxon>Bacteria</taxon>
        <taxon>Candidatus Nomuraibacteriota</taxon>
    </lineage>
</organism>
<evidence type="ECO:0000313" key="1">
    <source>
        <dbReference type="EMBL" id="PIZ87250.1"/>
    </source>
</evidence>
<proteinExistence type="predicted"/>
<dbReference type="AlphaFoldDB" id="A0A2J0MGZ5"/>
<accession>A0A2J0MGZ5</accession>
<name>A0A2J0MGZ5_9BACT</name>
<protein>
    <submittedName>
        <fullName evidence="1">Uncharacterized protein</fullName>
    </submittedName>
</protein>
<gene>
    <name evidence="1" type="ORF">COX93_01705</name>
</gene>
<comment type="caution">
    <text evidence="1">The sequence shown here is derived from an EMBL/GenBank/DDBJ whole genome shotgun (WGS) entry which is preliminary data.</text>
</comment>